<proteinExistence type="predicted"/>
<dbReference type="PANTHER" id="PTHR43877">
    <property type="entry name" value="AMINOALKYLPHOSPHONATE N-ACETYLTRANSFERASE-RELATED-RELATED"/>
    <property type="match status" value="1"/>
</dbReference>
<dbReference type="Gene3D" id="3.40.630.30">
    <property type="match status" value="1"/>
</dbReference>
<dbReference type="SUPFAM" id="SSF55729">
    <property type="entry name" value="Acyl-CoA N-acyltransferases (Nat)"/>
    <property type="match status" value="1"/>
</dbReference>
<dbReference type="InterPro" id="IPR000182">
    <property type="entry name" value="GNAT_dom"/>
</dbReference>
<dbReference type="RefSeq" id="WP_211939278.1">
    <property type="nucleotide sequence ID" value="NZ_CP073078.1"/>
</dbReference>
<protein>
    <submittedName>
        <fullName evidence="4">GNAT family N-acetyltransferase</fullName>
    </submittedName>
</protein>
<evidence type="ECO:0000256" key="2">
    <source>
        <dbReference type="ARBA" id="ARBA00023315"/>
    </source>
</evidence>
<dbReference type="GO" id="GO:0016747">
    <property type="term" value="F:acyltransferase activity, transferring groups other than amino-acyl groups"/>
    <property type="evidence" value="ECO:0007669"/>
    <property type="project" value="InterPro"/>
</dbReference>
<dbReference type="EMBL" id="CP073078">
    <property type="protein sequence ID" value="QUD89226.1"/>
    <property type="molecule type" value="Genomic_DNA"/>
</dbReference>
<dbReference type="Proteomes" id="UP000676409">
    <property type="component" value="Chromosome"/>
</dbReference>
<keyword evidence="1" id="KW-0808">Transferase</keyword>
<dbReference type="KEGG" id="caul:KCG34_04920"/>
<dbReference type="InterPro" id="IPR050832">
    <property type="entry name" value="Bact_Acetyltransf"/>
</dbReference>
<evidence type="ECO:0000256" key="1">
    <source>
        <dbReference type="ARBA" id="ARBA00022679"/>
    </source>
</evidence>
<evidence type="ECO:0000313" key="5">
    <source>
        <dbReference type="Proteomes" id="UP000676409"/>
    </source>
</evidence>
<dbReference type="AlphaFoldDB" id="A0A975G1Y3"/>
<feature type="domain" description="N-acetyltransferase" evidence="3">
    <location>
        <begin position="3"/>
        <end position="162"/>
    </location>
</feature>
<evidence type="ECO:0000313" key="4">
    <source>
        <dbReference type="EMBL" id="QUD89226.1"/>
    </source>
</evidence>
<dbReference type="PROSITE" id="PS51186">
    <property type="entry name" value="GNAT"/>
    <property type="match status" value="1"/>
</dbReference>
<keyword evidence="5" id="KW-1185">Reference proteome</keyword>
<keyword evidence="2" id="KW-0012">Acyltransferase</keyword>
<reference evidence="4" key="1">
    <citation type="submission" date="2021-04" db="EMBL/GenBank/DDBJ databases">
        <title>The complete genome sequence of Caulobacter sp. S6.</title>
        <authorList>
            <person name="Tang Y."/>
            <person name="Ouyang W."/>
            <person name="Liu Q."/>
            <person name="Huang B."/>
            <person name="Guo Z."/>
            <person name="Lei P."/>
        </authorList>
    </citation>
    <scope>NUCLEOTIDE SEQUENCE</scope>
    <source>
        <strain evidence="4">S6</strain>
    </source>
</reference>
<gene>
    <name evidence="4" type="ORF">KCG34_04920</name>
</gene>
<accession>A0A975G1Y3</accession>
<sequence>MSYEIKAYEPEMEAQVVALSLEAWAPVFEKLEPAVPGYVYHAFYPDGWRDRQTADVLQVLRTEGEHVLVAVDAGAVIGWVGLRLHPKDRMGEIYILAVDPAHQRRGVAGVLMDRAMAEMRRAGLEMVMVETGDDPGHAPSRATYESAGFERWPVARYFRRLP</sequence>
<dbReference type="Pfam" id="PF00583">
    <property type="entry name" value="Acetyltransf_1"/>
    <property type="match status" value="1"/>
</dbReference>
<dbReference type="InterPro" id="IPR016181">
    <property type="entry name" value="Acyl_CoA_acyltransferase"/>
</dbReference>
<dbReference type="CDD" id="cd04301">
    <property type="entry name" value="NAT_SF"/>
    <property type="match status" value="1"/>
</dbReference>
<evidence type="ECO:0000259" key="3">
    <source>
        <dbReference type="PROSITE" id="PS51186"/>
    </source>
</evidence>
<name>A0A975G1Y3_9CAUL</name>
<organism evidence="4 5">
    <name type="scientific">Phenylobacterium montanum</name>
    <dbReference type="NCBI Taxonomy" id="2823693"/>
    <lineage>
        <taxon>Bacteria</taxon>
        <taxon>Pseudomonadati</taxon>
        <taxon>Pseudomonadota</taxon>
        <taxon>Alphaproteobacteria</taxon>
        <taxon>Caulobacterales</taxon>
        <taxon>Caulobacteraceae</taxon>
        <taxon>Phenylobacterium</taxon>
    </lineage>
</organism>